<keyword evidence="6" id="KW-1185">Reference proteome</keyword>
<evidence type="ECO:0000256" key="2">
    <source>
        <dbReference type="SAM" id="SignalP"/>
    </source>
</evidence>
<dbReference type="NCBIfam" id="TIGR04183">
    <property type="entry name" value="Por_Secre_tail"/>
    <property type="match status" value="1"/>
</dbReference>
<evidence type="ECO:0000313" key="5">
    <source>
        <dbReference type="EMBL" id="PZX44221.1"/>
    </source>
</evidence>
<evidence type="ECO:0000313" key="6">
    <source>
        <dbReference type="Proteomes" id="UP000248584"/>
    </source>
</evidence>
<name>A0ABX5Q2N9_9FLAO</name>
<feature type="chain" id="PRO_5045422873" evidence="2">
    <location>
        <begin position="21"/>
        <end position="692"/>
    </location>
</feature>
<dbReference type="NCBIfam" id="TIGR01451">
    <property type="entry name" value="B_ant_repeat"/>
    <property type="match status" value="1"/>
</dbReference>
<dbReference type="Proteomes" id="UP000248584">
    <property type="component" value="Unassembled WGS sequence"/>
</dbReference>
<feature type="domain" description="Secretion system C-terminal sorting" evidence="3">
    <location>
        <begin position="620"/>
        <end position="691"/>
    </location>
</feature>
<reference evidence="5 6" key="1">
    <citation type="submission" date="2018-06" db="EMBL/GenBank/DDBJ databases">
        <title>Genomic Encyclopedia of Archaeal and Bacterial Type Strains, Phase II (KMG-II): from individual species to whole genera.</title>
        <authorList>
            <person name="Goeker M."/>
        </authorList>
    </citation>
    <scope>NUCLEOTIDE SEQUENCE [LARGE SCALE GENOMIC DNA]</scope>
    <source>
        <strain evidence="5 6">DSM 17205</strain>
    </source>
</reference>
<dbReference type="InterPro" id="IPR055353">
    <property type="entry name" value="DUF7619"/>
</dbReference>
<feature type="signal peptide" evidence="2">
    <location>
        <begin position="1"/>
        <end position="20"/>
    </location>
</feature>
<evidence type="ECO:0000259" key="4">
    <source>
        <dbReference type="Pfam" id="PF24595"/>
    </source>
</evidence>
<dbReference type="EMBL" id="QKZR01000001">
    <property type="protein sequence ID" value="PZX44221.1"/>
    <property type="molecule type" value="Genomic_DNA"/>
</dbReference>
<dbReference type="InterPro" id="IPR032675">
    <property type="entry name" value="LRR_dom_sf"/>
</dbReference>
<feature type="domain" description="DUF7619" evidence="4">
    <location>
        <begin position="472"/>
        <end position="600"/>
    </location>
</feature>
<sequence>MKIITLTLLLFLLTAISATAQIINIPDPVFKTELTTTNCVFVNGLAASSVDRNGDGEVQVSEALAVTELRLTNELTSDVTGLEAFTNLEEIVFLYYGGNSSWPMVFDFNQLTQLKKIDAYAFPFDVLNVSQLQNLEVLSFYFTGGLNDIDLSNNAQLRSFYVGPGGGSFATLDFSNCPLLESLFIDNGSVGSLNIKNGSLLNPNSFGVNATYICVDPQEEREISGLVNQNTIVNSYCSFTPGGDFNEMNGSTRFNTSGNCAPSDPLLSNIMYGYTDGNLTGAVYSNTGNYNIYVPYGSYAVTPQLENPSYWNITPPSGTVNFPAQTSPQTQDFCISANGSIEDLEVTIFEMSEPRPGFDVDYRVVVRNKGNQPASGTVTLEYQNDFMTLLSSSPVASTPMVDQLSWGFLNLNPLTNVSFDYTMTLNTPTAAVNPLDIGDFVNFTAIVNGTGTDAMPADNALVYDQEIINSYDPNDKTCLHGATITPSQVGDYVYYKIRFENLGTASAVNVVIKDEINLSQFDINTLVPLDSSHDYVTRVRDNNIVEFIFENINLDFNDATNDGYVVFKIKTLNTLVEGDTFDNNAGIYFDFNAPIITNTEVVTIMSTASIEEVTDKSVVIYPNPTNGILHINSKNNLKSTTLVDLNGRFLKQINFIGNRTNQQLDFSTLGKGIYFLTVTTDFGSRVEKLVIN</sequence>
<dbReference type="RefSeq" id="WP_015362067.1">
    <property type="nucleotide sequence ID" value="NZ_QKZR01000001.1"/>
</dbReference>
<evidence type="ECO:0000259" key="3">
    <source>
        <dbReference type="Pfam" id="PF18962"/>
    </source>
</evidence>
<dbReference type="Gene3D" id="3.80.10.10">
    <property type="entry name" value="Ribonuclease Inhibitor"/>
    <property type="match status" value="1"/>
</dbReference>
<gene>
    <name evidence="5" type="ORF">LX97_01231</name>
</gene>
<keyword evidence="1 2" id="KW-0732">Signal</keyword>
<dbReference type="Pfam" id="PF24595">
    <property type="entry name" value="DUF7619"/>
    <property type="match status" value="1"/>
</dbReference>
<proteinExistence type="predicted"/>
<comment type="caution">
    <text evidence="5">The sequence shown here is derived from an EMBL/GenBank/DDBJ whole genome shotgun (WGS) entry which is preliminary data.</text>
</comment>
<dbReference type="InterPro" id="IPR026444">
    <property type="entry name" value="Secre_tail"/>
</dbReference>
<accession>A0ABX5Q2N9</accession>
<dbReference type="SUPFAM" id="SSF52058">
    <property type="entry name" value="L domain-like"/>
    <property type="match status" value="1"/>
</dbReference>
<dbReference type="Pfam" id="PF18962">
    <property type="entry name" value="Por_Secre_tail"/>
    <property type="match status" value="1"/>
</dbReference>
<evidence type="ECO:0000256" key="1">
    <source>
        <dbReference type="ARBA" id="ARBA00022729"/>
    </source>
</evidence>
<protein>
    <submittedName>
        <fullName evidence="5">Repeat protein (TIGR01451 family)/predicted secreted protein (Por secretion system target)</fullName>
    </submittedName>
</protein>
<dbReference type="InterPro" id="IPR047589">
    <property type="entry name" value="DUF11_rpt"/>
</dbReference>
<organism evidence="5 6">
    <name type="scientific">Nonlabens dokdonensis</name>
    <dbReference type="NCBI Taxonomy" id="328515"/>
    <lineage>
        <taxon>Bacteria</taxon>
        <taxon>Pseudomonadati</taxon>
        <taxon>Bacteroidota</taxon>
        <taxon>Flavobacteriia</taxon>
        <taxon>Flavobacteriales</taxon>
        <taxon>Flavobacteriaceae</taxon>
        <taxon>Nonlabens</taxon>
    </lineage>
</organism>